<name>A0A4Y2BUH5_ARAVE</name>
<dbReference type="InterPro" id="IPR004875">
    <property type="entry name" value="DDE_SF_endonuclease_dom"/>
</dbReference>
<protein>
    <recommendedName>
        <fullName evidence="1">DDE-1 domain-containing protein</fullName>
    </recommendedName>
</protein>
<reference evidence="2 3" key="1">
    <citation type="journal article" date="2019" name="Sci. Rep.">
        <title>Orb-weaving spider Araneus ventricosus genome elucidates the spidroin gene catalogue.</title>
        <authorList>
            <person name="Kono N."/>
            <person name="Nakamura H."/>
            <person name="Ohtoshi R."/>
            <person name="Moran D.A.P."/>
            <person name="Shinohara A."/>
            <person name="Yoshida Y."/>
            <person name="Fujiwara M."/>
            <person name="Mori M."/>
            <person name="Tomita M."/>
            <person name="Arakawa K."/>
        </authorList>
    </citation>
    <scope>NUCLEOTIDE SEQUENCE [LARGE SCALE GENOMIC DNA]</scope>
</reference>
<keyword evidence="3" id="KW-1185">Reference proteome</keyword>
<organism evidence="2 3">
    <name type="scientific">Araneus ventricosus</name>
    <name type="common">Orbweaver spider</name>
    <name type="synonym">Epeira ventricosa</name>
    <dbReference type="NCBI Taxonomy" id="182803"/>
    <lineage>
        <taxon>Eukaryota</taxon>
        <taxon>Metazoa</taxon>
        <taxon>Ecdysozoa</taxon>
        <taxon>Arthropoda</taxon>
        <taxon>Chelicerata</taxon>
        <taxon>Arachnida</taxon>
        <taxon>Araneae</taxon>
        <taxon>Araneomorphae</taxon>
        <taxon>Entelegynae</taxon>
        <taxon>Araneoidea</taxon>
        <taxon>Araneidae</taxon>
        <taxon>Araneus</taxon>
    </lineage>
</organism>
<evidence type="ECO:0000259" key="1">
    <source>
        <dbReference type="Pfam" id="PF03184"/>
    </source>
</evidence>
<dbReference type="Proteomes" id="UP000499080">
    <property type="component" value="Unassembled WGS sequence"/>
</dbReference>
<sequence length="129" mass="14777">MVKKVCGVELIQVKKNPVLLIVDGHSNHKDLIVITFGKEHHIHMLILPLHTSHKLQPLDRVILKPFKNAYNEACFFWMQKYPNMNITLKDIAGFVNIAFSRMELCESGLKCSVICPLNLSVFDDLDYTP</sequence>
<evidence type="ECO:0000313" key="3">
    <source>
        <dbReference type="Proteomes" id="UP000499080"/>
    </source>
</evidence>
<feature type="domain" description="DDE-1" evidence="1">
    <location>
        <begin position="13"/>
        <end position="83"/>
    </location>
</feature>
<dbReference type="Pfam" id="PF03184">
    <property type="entry name" value="DDE_1"/>
    <property type="match status" value="1"/>
</dbReference>
<accession>A0A4Y2BUH5</accession>
<dbReference type="GO" id="GO:0003676">
    <property type="term" value="F:nucleic acid binding"/>
    <property type="evidence" value="ECO:0007669"/>
    <property type="project" value="InterPro"/>
</dbReference>
<comment type="caution">
    <text evidence="2">The sequence shown here is derived from an EMBL/GenBank/DDBJ whole genome shotgun (WGS) entry which is preliminary data.</text>
</comment>
<proteinExistence type="predicted"/>
<gene>
    <name evidence="2" type="ORF">AVEN_154794_1</name>
</gene>
<dbReference type="OrthoDB" id="8194222at2759"/>
<dbReference type="EMBL" id="BGPR01000111">
    <property type="protein sequence ID" value="GBL95389.1"/>
    <property type="molecule type" value="Genomic_DNA"/>
</dbReference>
<dbReference type="AlphaFoldDB" id="A0A4Y2BUH5"/>
<evidence type="ECO:0000313" key="2">
    <source>
        <dbReference type="EMBL" id="GBL95389.1"/>
    </source>
</evidence>